<protein>
    <submittedName>
        <fullName evidence="4">SDR family oxidoreductase</fullName>
    </submittedName>
</protein>
<dbReference type="PRINTS" id="PR00080">
    <property type="entry name" value="SDRFAMILY"/>
</dbReference>
<dbReference type="Pfam" id="PF00106">
    <property type="entry name" value="adh_short"/>
    <property type="match status" value="1"/>
</dbReference>
<dbReference type="InterPro" id="IPR036291">
    <property type="entry name" value="NAD(P)-bd_dom_sf"/>
</dbReference>
<dbReference type="RefSeq" id="WP_248939071.1">
    <property type="nucleotide sequence ID" value="NZ_JAKIKS010000012.1"/>
</dbReference>
<dbReference type="Proteomes" id="UP001203423">
    <property type="component" value="Unassembled WGS sequence"/>
</dbReference>
<dbReference type="Gene3D" id="3.40.50.720">
    <property type="entry name" value="NAD(P)-binding Rossmann-like Domain"/>
    <property type="match status" value="1"/>
</dbReference>
<dbReference type="SUPFAM" id="SSF51735">
    <property type="entry name" value="NAD(P)-binding Rossmann-fold domains"/>
    <property type="match status" value="1"/>
</dbReference>
<dbReference type="EMBL" id="JAKIKS010000012">
    <property type="protein sequence ID" value="MCL1123785.1"/>
    <property type="molecule type" value="Genomic_DNA"/>
</dbReference>
<dbReference type="PANTHER" id="PTHR44196:SF1">
    <property type="entry name" value="DEHYDROGENASE_REDUCTASE SDR FAMILY MEMBER 7B"/>
    <property type="match status" value="1"/>
</dbReference>
<keyword evidence="2" id="KW-0560">Oxidoreductase</keyword>
<keyword evidence="5" id="KW-1185">Reference proteome</keyword>
<dbReference type="InterPro" id="IPR002347">
    <property type="entry name" value="SDR_fam"/>
</dbReference>
<dbReference type="NCBIfam" id="NF006099">
    <property type="entry name" value="PRK08251.1"/>
    <property type="match status" value="1"/>
</dbReference>
<organism evidence="4 5">
    <name type="scientific">Shewanella surugensis</name>
    <dbReference type="NCBI Taxonomy" id="212020"/>
    <lineage>
        <taxon>Bacteria</taxon>
        <taxon>Pseudomonadati</taxon>
        <taxon>Pseudomonadota</taxon>
        <taxon>Gammaproteobacteria</taxon>
        <taxon>Alteromonadales</taxon>
        <taxon>Shewanellaceae</taxon>
        <taxon>Shewanella</taxon>
    </lineage>
</organism>
<dbReference type="PRINTS" id="PR00081">
    <property type="entry name" value="GDHRDH"/>
</dbReference>
<evidence type="ECO:0000313" key="5">
    <source>
        <dbReference type="Proteomes" id="UP001203423"/>
    </source>
</evidence>
<sequence>MRKNILITGASSGLGKGMAVEFAKKGRNLALCARRIDLLESLKQELLALDPNIHIIVKQLDVNEHQQVFEVFNACHEELGGLDRIIINAGIGKGVTIGTGYFRINKQTAQTNFIAALAQAEAAMEIFRKQNSGHLVTISSFSALRGFRRALTVYAATKAALSSLTEGIRIDVMGTLIKVTCVHPGFIRSEMNEKVKKVPFMVDTETGCRAIVKGIEAEKSTCYAPRWPWAWMQLLVRIVPAKYLKAMS</sequence>
<comment type="similarity">
    <text evidence="1 3">Belongs to the short-chain dehydrogenases/reductases (SDR) family.</text>
</comment>
<name>A0ABT0L808_9GAMM</name>
<comment type="caution">
    <text evidence="4">The sequence shown here is derived from an EMBL/GenBank/DDBJ whole genome shotgun (WGS) entry which is preliminary data.</text>
</comment>
<reference evidence="4 5" key="1">
    <citation type="submission" date="2022-01" db="EMBL/GenBank/DDBJ databases">
        <title>Whole genome-based taxonomy of the Shewanellaceae.</title>
        <authorList>
            <person name="Martin-Rodriguez A.J."/>
        </authorList>
    </citation>
    <scope>NUCLEOTIDE SEQUENCE [LARGE SCALE GENOMIC DNA]</scope>
    <source>
        <strain evidence="4 5">DSM 17177</strain>
    </source>
</reference>
<proteinExistence type="inferred from homology"/>
<accession>A0ABT0L808</accession>
<gene>
    <name evidence="4" type="ORF">L2764_04620</name>
</gene>
<dbReference type="PANTHER" id="PTHR44196">
    <property type="entry name" value="DEHYDROGENASE/REDUCTASE SDR FAMILY MEMBER 7B"/>
    <property type="match status" value="1"/>
</dbReference>
<evidence type="ECO:0000256" key="2">
    <source>
        <dbReference type="ARBA" id="ARBA00023002"/>
    </source>
</evidence>
<evidence type="ECO:0000313" key="4">
    <source>
        <dbReference type="EMBL" id="MCL1123785.1"/>
    </source>
</evidence>
<evidence type="ECO:0000256" key="1">
    <source>
        <dbReference type="ARBA" id="ARBA00006484"/>
    </source>
</evidence>
<evidence type="ECO:0000256" key="3">
    <source>
        <dbReference type="RuleBase" id="RU000363"/>
    </source>
</evidence>